<evidence type="ECO:0000256" key="2">
    <source>
        <dbReference type="ARBA" id="ARBA00023002"/>
    </source>
</evidence>
<keyword evidence="2 3" id="KW-0560">Oxidoreductase</keyword>
<dbReference type="Pfam" id="PF02615">
    <property type="entry name" value="Ldh_2"/>
    <property type="match status" value="1"/>
</dbReference>
<dbReference type="InterPro" id="IPR003767">
    <property type="entry name" value="Malate/L-lactate_DH-like"/>
</dbReference>
<dbReference type="SUPFAM" id="SSF89733">
    <property type="entry name" value="L-sulfolactate dehydrogenase-like"/>
    <property type="match status" value="1"/>
</dbReference>
<name>A0A1J5T536_9ZZZZ</name>
<protein>
    <submittedName>
        <fullName evidence="3">Putative oxidoreductase YjmC</fullName>
        <ecNumber evidence="3">1.1.1.-</ecNumber>
    </submittedName>
</protein>
<accession>A0A1J5T536</accession>
<dbReference type="PANTHER" id="PTHR11091">
    <property type="entry name" value="OXIDOREDUCTASE-RELATED"/>
    <property type="match status" value="1"/>
</dbReference>
<reference evidence="3" key="1">
    <citation type="submission" date="2016-10" db="EMBL/GenBank/DDBJ databases">
        <title>Sequence of Gallionella enrichment culture.</title>
        <authorList>
            <person name="Poehlein A."/>
            <person name="Muehling M."/>
            <person name="Daniel R."/>
        </authorList>
    </citation>
    <scope>NUCLEOTIDE SEQUENCE</scope>
</reference>
<organism evidence="3">
    <name type="scientific">mine drainage metagenome</name>
    <dbReference type="NCBI Taxonomy" id="410659"/>
    <lineage>
        <taxon>unclassified sequences</taxon>
        <taxon>metagenomes</taxon>
        <taxon>ecological metagenomes</taxon>
    </lineage>
</organism>
<dbReference type="InterPro" id="IPR043143">
    <property type="entry name" value="Mal/L-sulf/L-lact_DH-like_NADP"/>
</dbReference>
<evidence type="ECO:0000256" key="1">
    <source>
        <dbReference type="ARBA" id="ARBA00006056"/>
    </source>
</evidence>
<dbReference type="EC" id="1.1.1.-" evidence="3"/>
<dbReference type="Gene3D" id="1.10.1530.10">
    <property type="match status" value="1"/>
</dbReference>
<dbReference type="Gene3D" id="3.30.1370.60">
    <property type="entry name" value="Hypothetical oxidoreductase yiak, domain 2"/>
    <property type="match status" value="1"/>
</dbReference>
<gene>
    <name evidence="3" type="primary">yjmC_1</name>
    <name evidence="3" type="ORF">GALL_105180</name>
</gene>
<dbReference type="InterPro" id="IPR043144">
    <property type="entry name" value="Mal/L-sulf/L-lact_DH-like_ah"/>
</dbReference>
<comment type="similarity">
    <text evidence="1">Belongs to the LDH2/MDH2 oxidoreductase family.</text>
</comment>
<dbReference type="AlphaFoldDB" id="A0A1J5T536"/>
<dbReference type="InterPro" id="IPR036111">
    <property type="entry name" value="Mal/L-sulfo/L-lacto_DH-like_sf"/>
</dbReference>
<evidence type="ECO:0000313" key="3">
    <source>
        <dbReference type="EMBL" id="OIR07262.1"/>
    </source>
</evidence>
<dbReference type="GO" id="GO:0016491">
    <property type="term" value="F:oxidoreductase activity"/>
    <property type="evidence" value="ECO:0007669"/>
    <property type="project" value="UniProtKB-KW"/>
</dbReference>
<sequence length="365" mass="39185">MSETFHVLPVEQHNALVAAAYRKRGYTAEESALGARFCSEATRHGIRTHNAIKALHLDHLFGSGALGCKPGAAIEVKPTKYAASEIWNANRKLGQATAYAAMDRAMELADKYGVGMVSVDNAFHYLWGGGYVMDAARKGYIAYTNCTAALAEVVPFGGKYPTLGTNPHSWGFPTADAVGYPIVIDWATSVVAMGRVQQLKREGKTLPPMAAVDKDGNPTTDPSAAVSLLPFGAHKGYGMSLINEIVAAFIGGSIPTIRNRWDQAPEDKHTCCFFFQVWRPEAMNAGAFAFGRNQSQNVKAVIGDILGHGNERCMLPGQLEAEWGARSAKAGGLLFSHAEIDSLNELAREAGHAEIALGSLKTFEV</sequence>
<proteinExistence type="inferred from homology"/>
<dbReference type="PANTHER" id="PTHR11091:SF0">
    <property type="entry name" value="MALATE DEHYDROGENASE"/>
    <property type="match status" value="1"/>
</dbReference>
<dbReference type="EMBL" id="MLJW01000038">
    <property type="protein sequence ID" value="OIR07262.1"/>
    <property type="molecule type" value="Genomic_DNA"/>
</dbReference>
<comment type="caution">
    <text evidence="3">The sequence shown here is derived from an EMBL/GenBank/DDBJ whole genome shotgun (WGS) entry which is preliminary data.</text>
</comment>